<evidence type="ECO:0000313" key="1">
    <source>
        <dbReference type="EMBL" id="KAJ4948133.1"/>
    </source>
</evidence>
<dbReference type="AlphaFoldDB" id="A0AAD6BSG0"/>
<organism evidence="1 2">
    <name type="scientific">Pogonophryne albipinna</name>
    <dbReference type="NCBI Taxonomy" id="1090488"/>
    <lineage>
        <taxon>Eukaryota</taxon>
        <taxon>Metazoa</taxon>
        <taxon>Chordata</taxon>
        <taxon>Craniata</taxon>
        <taxon>Vertebrata</taxon>
        <taxon>Euteleostomi</taxon>
        <taxon>Actinopterygii</taxon>
        <taxon>Neopterygii</taxon>
        <taxon>Teleostei</taxon>
        <taxon>Neoteleostei</taxon>
        <taxon>Acanthomorphata</taxon>
        <taxon>Eupercaria</taxon>
        <taxon>Perciformes</taxon>
        <taxon>Notothenioidei</taxon>
        <taxon>Pogonophryne</taxon>
    </lineage>
</organism>
<keyword evidence="2" id="KW-1185">Reference proteome</keyword>
<evidence type="ECO:0000313" key="2">
    <source>
        <dbReference type="Proteomes" id="UP001219934"/>
    </source>
</evidence>
<dbReference type="Proteomes" id="UP001219934">
    <property type="component" value="Unassembled WGS sequence"/>
</dbReference>
<comment type="caution">
    <text evidence="1">The sequence shown here is derived from an EMBL/GenBank/DDBJ whole genome shotgun (WGS) entry which is preliminary data.</text>
</comment>
<protein>
    <submittedName>
        <fullName evidence="1">Uncharacterized protein</fullName>
    </submittedName>
</protein>
<sequence length="61" mass="6897">TLKPFLTSTSSPLTHQMKRQLDDLLARDRNSPNLWKSHAWSQRVRSCSACSCSNSALFPYG</sequence>
<name>A0AAD6BSG0_9TELE</name>
<feature type="non-terminal residue" evidence="1">
    <location>
        <position position="61"/>
    </location>
</feature>
<proteinExistence type="predicted"/>
<accession>A0AAD6BSG0</accession>
<dbReference type="EMBL" id="JAPTMU010000001">
    <property type="protein sequence ID" value="KAJ4948133.1"/>
    <property type="molecule type" value="Genomic_DNA"/>
</dbReference>
<gene>
    <name evidence="1" type="ORF">JOQ06_019673</name>
</gene>
<reference evidence="1" key="1">
    <citation type="submission" date="2022-11" db="EMBL/GenBank/DDBJ databases">
        <title>Chromosome-level genome of Pogonophryne albipinna.</title>
        <authorList>
            <person name="Jo E."/>
        </authorList>
    </citation>
    <scope>NUCLEOTIDE SEQUENCE</scope>
    <source>
        <strain evidence="1">SGF0006</strain>
        <tissue evidence="1">Muscle</tissue>
    </source>
</reference>
<feature type="non-terminal residue" evidence="1">
    <location>
        <position position="1"/>
    </location>
</feature>